<comment type="caution">
    <text evidence="1">The sequence shown here is derived from an EMBL/GenBank/DDBJ whole genome shotgun (WGS) entry which is preliminary data.</text>
</comment>
<sequence>MKLTTIILNILLLSISLKEYHVFNDIKDCIKIKPKKTLYYKHTIDSIKPNSITHDLLINGNENFDIILTTIKKEDYEEAKQIKTTHLLDKTLIPSQVNLTESCYTVKTPIKTVKTCLEDDEELISLSYSGFIKTINSCVFYENWFESSTTNLLINLENGSTSYITGNELIFSPNLKFIYSYANDGIDFAGISLHQIIDKKAQPILITDYEIEEKYNFDFSSFGKVFWVSDSSFYASNGNEYFKFKIQDKLVNYRNEYKENIIHSENNKFTIKVDKLKNGTFRYTSWNKPNSTNDRPNLVLYNGEVEQQTKYGSRFDYRFENGEYLYIVEINTETTNAKRVILRLYKNHNEILYTKLTDLSK</sequence>
<proteinExistence type="predicted"/>
<organism evidence="1 2">
    <name type="scientific">Olleya marilimosa</name>
    <dbReference type="NCBI Taxonomy" id="272164"/>
    <lineage>
        <taxon>Bacteria</taxon>
        <taxon>Pseudomonadati</taxon>
        <taxon>Bacteroidota</taxon>
        <taxon>Flavobacteriia</taxon>
        <taxon>Flavobacteriales</taxon>
        <taxon>Flavobacteriaceae</taxon>
    </lineage>
</organism>
<name>A0ABR8LWX7_9FLAO</name>
<gene>
    <name evidence="1" type="ORF">IEG06_14580</name>
</gene>
<reference evidence="1 2" key="1">
    <citation type="submission" date="2020-09" db="EMBL/GenBank/DDBJ databases">
        <title>Bacillus nautilus sp. nov., Chryseoglobus crepusculi sp. nov, and Psychrobacter noctis sp. nov., isolated from deep-sea sponges from the equatorial Atlantic.</title>
        <authorList>
            <person name="Stennett H.L."/>
            <person name="Williams S.E."/>
        </authorList>
    </citation>
    <scope>NUCLEOTIDE SEQUENCE [LARGE SCALE GENOMIC DNA]</scope>
    <source>
        <strain evidence="1 2">28M-24</strain>
    </source>
</reference>
<protein>
    <submittedName>
        <fullName evidence="1">Uncharacterized protein</fullName>
    </submittedName>
</protein>
<dbReference type="Proteomes" id="UP000627521">
    <property type="component" value="Unassembled WGS sequence"/>
</dbReference>
<dbReference type="EMBL" id="JACXXH010000010">
    <property type="protein sequence ID" value="MBD3864677.1"/>
    <property type="molecule type" value="Genomic_DNA"/>
</dbReference>
<dbReference type="RefSeq" id="WP_191100664.1">
    <property type="nucleotide sequence ID" value="NZ_JACXXF010000011.1"/>
</dbReference>
<accession>A0ABR8LWX7</accession>
<keyword evidence="2" id="KW-1185">Reference proteome</keyword>
<evidence type="ECO:0000313" key="2">
    <source>
        <dbReference type="Proteomes" id="UP000627521"/>
    </source>
</evidence>
<evidence type="ECO:0000313" key="1">
    <source>
        <dbReference type="EMBL" id="MBD3864677.1"/>
    </source>
</evidence>